<sequence>MVKAMEKEVAKRSQTITPFFNPRSVAVIGASGKQKKIGYVIAKNFIESFAGKIFLINPNAREILSHQCYPSLSSVPEEVELAVIAVPAKIVGEVLEECGEKGVKAAVIISSGFKESGSDGAKMEEELVMISRKYNIRLMGPNCMGVFDSSTMVDTLFIPRYRLKRPPRGKIAFISQSGASGIAFLDWAAGEKIGISKFASYGNAADVDEADLLEFLAGDSETKVIAMYLEGIKEGRKFASVAREVTKNKPVIVLKSGATGSGARAALSHTGSLSGSDEIFNAVVKQTGMIRVYDWEEMFDIARALAYQPGARGNRVAVITNGGGAGVMIADEIEKQGMKLADLREKTLSGLAAKFPPHVTLRNPMDLGGDADNERFQDALGAVIEDDSVDSIILVCIPHTPSIDLESFVDMVLDTKGKNDKPLTICLPGGRVSLEIRELFEENEIPTYPTPARAALSLSALVRYGRLKNGA</sequence>
<reference evidence="7 8" key="1">
    <citation type="journal article" date="2016" name="Nat. Microbiol.">
        <title>Genomic inference of the metabolism of cosmopolitan subsurface Archaea, Hadesarchaea.</title>
        <authorList>
            <person name="Baker B.J."/>
            <person name="Saw J.H."/>
            <person name="Lind A.E."/>
            <person name="Lazar C.S."/>
            <person name="Hinrichs K.-U."/>
            <person name="Teske A.P."/>
            <person name="Ettema T.J."/>
        </authorList>
    </citation>
    <scope>NUCLEOTIDE SEQUENCE [LARGE SCALE GENOMIC DNA]</scope>
</reference>
<dbReference type="SUPFAM" id="SSF51735">
    <property type="entry name" value="NAD(P)-binding Rossmann-fold domains"/>
    <property type="match status" value="1"/>
</dbReference>
<evidence type="ECO:0000256" key="1">
    <source>
        <dbReference type="ARBA" id="ARBA00001619"/>
    </source>
</evidence>
<gene>
    <name evidence="7" type="ORF">APZ16_01910</name>
</gene>
<dbReference type="Gene3D" id="3.40.50.720">
    <property type="entry name" value="NAD(P)-binding Rossmann-like Domain"/>
    <property type="match status" value="1"/>
</dbReference>
<feature type="domain" description="CoA-binding" evidence="6">
    <location>
        <begin position="19"/>
        <end position="113"/>
    </location>
</feature>
<comment type="caution">
    <text evidence="7">The sequence shown here is derived from an EMBL/GenBank/DDBJ whole genome shotgun (WGS) entry which is preliminary data.</text>
</comment>
<evidence type="ECO:0000313" key="7">
    <source>
        <dbReference type="EMBL" id="KUO39565.1"/>
    </source>
</evidence>
<keyword evidence="5" id="KW-0067">ATP-binding</keyword>
<dbReference type="Proteomes" id="UP000074294">
    <property type="component" value="Unassembled WGS sequence"/>
</dbReference>
<keyword evidence="4" id="KW-0547">Nucleotide-binding</keyword>
<dbReference type="InterPro" id="IPR032875">
    <property type="entry name" value="Succ_CoA_lig_flav_dom"/>
</dbReference>
<evidence type="ECO:0000256" key="4">
    <source>
        <dbReference type="ARBA" id="ARBA00022741"/>
    </source>
</evidence>
<dbReference type="PANTHER" id="PTHR43334">
    <property type="entry name" value="ACETATE--COA LIGASE [ADP-FORMING]"/>
    <property type="match status" value="1"/>
</dbReference>
<organism evidence="7 8">
    <name type="scientific">Hadarchaeum yellowstonense</name>
    <dbReference type="NCBI Taxonomy" id="1776334"/>
    <lineage>
        <taxon>Archaea</taxon>
        <taxon>Methanobacteriati</taxon>
        <taxon>Candidatus Hadarchaeota</taxon>
        <taxon>Candidatus Hadarchaeia</taxon>
        <taxon>Candidatus Hadarchaeales</taxon>
        <taxon>Candidatus Hadarchaeaceae</taxon>
        <taxon>Candidatus Hadarchaeum</taxon>
    </lineage>
</organism>
<proteinExistence type="predicted"/>
<evidence type="ECO:0000313" key="8">
    <source>
        <dbReference type="Proteomes" id="UP000074294"/>
    </source>
</evidence>
<evidence type="ECO:0000256" key="3">
    <source>
        <dbReference type="ARBA" id="ARBA00022598"/>
    </source>
</evidence>
<dbReference type="EMBL" id="LQMQ01000060">
    <property type="protein sequence ID" value="KUO39565.1"/>
    <property type="molecule type" value="Genomic_DNA"/>
</dbReference>
<dbReference type="PANTHER" id="PTHR43334:SF1">
    <property type="entry name" value="3-HYDROXYPROPIONATE--COA LIGASE [ADP-FORMING]"/>
    <property type="match status" value="1"/>
</dbReference>
<evidence type="ECO:0000256" key="2">
    <source>
        <dbReference type="ARBA" id="ARBA00012957"/>
    </source>
</evidence>
<dbReference type="GO" id="GO:0005524">
    <property type="term" value="F:ATP binding"/>
    <property type="evidence" value="ECO:0007669"/>
    <property type="project" value="UniProtKB-KW"/>
</dbReference>
<protein>
    <recommendedName>
        <fullName evidence="2">acetate--CoA ligase (ADP-forming)</fullName>
        <ecNumber evidence="2">6.2.1.13</ecNumber>
    </recommendedName>
</protein>
<comment type="catalytic activity">
    <reaction evidence="1">
        <text>acetate + ATP + CoA = acetyl-CoA + ADP + phosphate</text>
        <dbReference type="Rhea" id="RHEA:15081"/>
        <dbReference type="ChEBI" id="CHEBI:30089"/>
        <dbReference type="ChEBI" id="CHEBI:30616"/>
        <dbReference type="ChEBI" id="CHEBI:43474"/>
        <dbReference type="ChEBI" id="CHEBI:57287"/>
        <dbReference type="ChEBI" id="CHEBI:57288"/>
        <dbReference type="ChEBI" id="CHEBI:456216"/>
        <dbReference type="EC" id="6.2.1.13"/>
    </reaction>
</comment>
<dbReference type="SMART" id="SM00881">
    <property type="entry name" value="CoA_binding"/>
    <property type="match status" value="1"/>
</dbReference>
<accession>A0A147JST0</accession>
<evidence type="ECO:0000259" key="6">
    <source>
        <dbReference type="SMART" id="SM00881"/>
    </source>
</evidence>
<dbReference type="Pfam" id="PF13380">
    <property type="entry name" value="CoA_binding_2"/>
    <property type="match status" value="1"/>
</dbReference>
<name>A0A147JST0_HADYE</name>
<dbReference type="AlphaFoldDB" id="A0A147JST0"/>
<dbReference type="InterPro" id="IPR016102">
    <property type="entry name" value="Succinyl-CoA_synth-like"/>
</dbReference>
<dbReference type="GO" id="GO:0043758">
    <property type="term" value="F:acetate-CoA ligase (ADP-forming) activity"/>
    <property type="evidence" value="ECO:0007669"/>
    <property type="project" value="UniProtKB-EC"/>
</dbReference>
<dbReference type="EC" id="6.2.1.13" evidence="2"/>
<keyword evidence="3" id="KW-0436">Ligase</keyword>
<dbReference type="Gene3D" id="3.40.50.261">
    <property type="entry name" value="Succinyl-CoA synthetase domains"/>
    <property type="match status" value="2"/>
</dbReference>
<dbReference type="InterPro" id="IPR043938">
    <property type="entry name" value="Ligase_CoA_dom"/>
</dbReference>
<dbReference type="STRING" id="1776334.APZ16_01910"/>
<dbReference type="Pfam" id="PF19045">
    <property type="entry name" value="Ligase_CoA_2"/>
    <property type="match status" value="1"/>
</dbReference>
<dbReference type="InterPro" id="IPR003781">
    <property type="entry name" value="CoA-bd"/>
</dbReference>
<dbReference type="InterPro" id="IPR051538">
    <property type="entry name" value="Acyl-CoA_Synth/Transferase"/>
</dbReference>
<evidence type="ECO:0000256" key="5">
    <source>
        <dbReference type="ARBA" id="ARBA00022840"/>
    </source>
</evidence>
<dbReference type="Pfam" id="PF13607">
    <property type="entry name" value="Succ_CoA_lig"/>
    <property type="match status" value="1"/>
</dbReference>
<dbReference type="SUPFAM" id="SSF52210">
    <property type="entry name" value="Succinyl-CoA synthetase domains"/>
    <property type="match status" value="2"/>
</dbReference>
<dbReference type="InterPro" id="IPR036291">
    <property type="entry name" value="NAD(P)-bd_dom_sf"/>
</dbReference>